<evidence type="ECO:0000313" key="3">
    <source>
        <dbReference type="EMBL" id="QAS69991.1"/>
    </source>
</evidence>
<accession>A0AAJ1VR46</accession>
<dbReference type="EMBL" id="SDWY01000005">
    <property type="protein sequence ID" value="MDN6900952.1"/>
    <property type="molecule type" value="Genomic_DNA"/>
</dbReference>
<reference evidence="3 4" key="1">
    <citation type="journal article" date="2019" name="Syst. Appl. Microbiol.">
        <title>Oenococcus sicerae sp. nov., isolated from French cider.</title>
        <authorList>
            <person name="Cousin F.J."/>
            <person name="Le Guellec R."/>
            <person name="Chagnot C."/>
            <person name="Goux D."/>
            <person name="Dalmasso M."/>
            <person name="Laplace J.M."/>
            <person name="Cretenet M."/>
        </authorList>
    </citation>
    <scope>NUCLEOTIDE SEQUENCE [LARGE SCALE GENOMIC DNA]</scope>
    <source>
        <strain evidence="3 4">UCMA 15228</strain>
    </source>
</reference>
<protein>
    <submittedName>
        <fullName evidence="3">Nucleoside phosphorylase</fullName>
    </submittedName>
    <submittedName>
        <fullName evidence="2">Phosphoglycerate transporter</fullName>
    </submittedName>
</protein>
<evidence type="ECO:0000313" key="2">
    <source>
        <dbReference type="EMBL" id="MDN6900952.1"/>
    </source>
</evidence>
<evidence type="ECO:0000259" key="1">
    <source>
        <dbReference type="Pfam" id="PF01048"/>
    </source>
</evidence>
<feature type="domain" description="Nucleoside phosphorylase" evidence="1">
    <location>
        <begin position="4"/>
        <end position="59"/>
    </location>
</feature>
<gene>
    <name evidence="3" type="ORF">DLJ48_05350</name>
    <name evidence="2" type="ORF">EVC35_08140</name>
</gene>
<dbReference type="Gene3D" id="3.40.50.1580">
    <property type="entry name" value="Nucleoside phosphorylase domain"/>
    <property type="match status" value="1"/>
</dbReference>
<dbReference type="InterPro" id="IPR000845">
    <property type="entry name" value="Nucleoside_phosphorylase_d"/>
</dbReference>
<dbReference type="AlphaFoldDB" id="A0AAJ1VR46"/>
<organism evidence="2 5">
    <name type="scientific">Oenococcus sicerae</name>
    <dbReference type="NCBI Taxonomy" id="2203724"/>
    <lineage>
        <taxon>Bacteria</taxon>
        <taxon>Bacillati</taxon>
        <taxon>Bacillota</taxon>
        <taxon>Bacilli</taxon>
        <taxon>Lactobacillales</taxon>
        <taxon>Lactobacillaceae</taxon>
        <taxon>Oenococcus</taxon>
    </lineage>
</organism>
<reference evidence="3" key="3">
    <citation type="submission" date="2020-01" db="EMBL/GenBank/DDBJ databases">
        <authorList>
            <person name="Cousin F.J."/>
            <person name="Le Guellec R."/>
            <person name="Cretenet M."/>
        </authorList>
    </citation>
    <scope>NUCLEOTIDE SEQUENCE</scope>
    <source>
        <strain evidence="3">UCMA 15228</strain>
    </source>
</reference>
<dbReference type="InterPro" id="IPR035994">
    <property type="entry name" value="Nucleoside_phosphorylase_sf"/>
</dbReference>
<name>A0AAJ1VR46_9LACO</name>
<dbReference type="EMBL" id="CP029684">
    <property type="protein sequence ID" value="QAS69991.1"/>
    <property type="molecule type" value="Genomic_DNA"/>
</dbReference>
<evidence type="ECO:0000313" key="5">
    <source>
        <dbReference type="Proteomes" id="UP001167919"/>
    </source>
</evidence>
<dbReference type="SUPFAM" id="SSF53167">
    <property type="entry name" value="Purine and uridine phosphorylases"/>
    <property type="match status" value="1"/>
</dbReference>
<evidence type="ECO:0000313" key="4">
    <source>
        <dbReference type="Proteomes" id="UP000286907"/>
    </source>
</evidence>
<reference evidence="2" key="2">
    <citation type="submission" date="2019-01" db="EMBL/GenBank/DDBJ databases">
        <title>Oenococcus sicerae UCMA17102.</title>
        <authorList>
            <person name="Cousin F.J."/>
            <person name="Le Guellec R."/>
            <person name="Cretenet M."/>
        </authorList>
    </citation>
    <scope>NUCLEOTIDE SEQUENCE</scope>
    <source>
        <strain evidence="2">UCMA17102</strain>
    </source>
</reference>
<dbReference type="GO" id="GO:0009116">
    <property type="term" value="P:nucleoside metabolic process"/>
    <property type="evidence" value="ECO:0007669"/>
    <property type="project" value="InterPro"/>
</dbReference>
<keyword evidence="4" id="KW-1185">Reference proteome</keyword>
<proteinExistence type="predicted"/>
<sequence>MVKTWTTDAFFRETPALINQYSDDGYEVVEMESAALASVAHFRGVKFGQILFTADSLANPKKWDARNRGRDAHTWVLGLGINCLVNLA</sequence>
<dbReference type="Proteomes" id="UP001167919">
    <property type="component" value="Unassembled WGS sequence"/>
</dbReference>
<dbReference type="GO" id="GO:0003824">
    <property type="term" value="F:catalytic activity"/>
    <property type="evidence" value="ECO:0007669"/>
    <property type="project" value="InterPro"/>
</dbReference>
<dbReference type="Pfam" id="PF01048">
    <property type="entry name" value="PNP_UDP_1"/>
    <property type="match status" value="1"/>
</dbReference>
<dbReference type="Proteomes" id="UP000286907">
    <property type="component" value="Chromosome"/>
</dbReference>
<dbReference type="RefSeq" id="WP_128687089.1">
    <property type="nucleotide sequence ID" value="NZ_SDWY01000005.1"/>
</dbReference>